<dbReference type="PANTHER" id="PTHR46648">
    <property type="entry name" value="HIT FAMILY PROTEIN 1"/>
    <property type="match status" value="1"/>
</dbReference>
<evidence type="ECO:0000313" key="2">
    <source>
        <dbReference type="EMBL" id="VAW12633.1"/>
    </source>
</evidence>
<name>A0A3B0T984_9ZZZZ</name>
<proteinExistence type="predicted"/>
<dbReference type="Gene3D" id="3.30.428.10">
    <property type="entry name" value="HIT-like"/>
    <property type="match status" value="1"/>
</dbReference>
<dbReference type="InterPro" id="IPR011146">
    <property type="entry name" value="HIT-like"/>
</dbReference>
<accession>A0A3B0T984</accession>
<dbReference type="PANTHER" id="PTHR46648:SF1">
    <property type="entry name" value="ADENOSINE 5'-MONOPHOSPHORAMIDASE HNT1"/>
    <property type="match status" value="1"/>
</dbReference>
<dbReference type="CDD" id="cd01277">
    <property type="entry name" value="HINT_subgroup"/>
    <property type="match status" value="1"/>
</dbReference>
<dbReference type="AlphaFoldDB" id="A0A3B0T984"/>
<dbReference type="EMBL" id="UOEN01000115">
    <property type="protein sequence ID" value="VAW12633.1"/>
    <property type="molecule type" value="Genomic_DNA"/>
</dbReference>
<dbReference type="GO" id="GO:0009117">
    <property type="term" value="P:nucleotide metabolic process"/>
    <property type="evidence" value="ECO:0007669"/>
    <property type="project" value="TreeGrafter"/>
</dbReference>
<dbReference type="InterPro" id="IPR036265">
    <property type="entry name" value="HIT-like_sf"/>
</dbReference>
<organism evidence="2">
    <name type="scientific">hydrothermal vent metagenome</name>
    <dbReference type="NCBI Taxonomy" id="652676"/>
    <lineage>
        <taxon>unclassified sequences</taxon>
        <taxon>metagenomes</taxon>
        <taxon>ecological metagenomes</taxon>
    </lineage>
</organism>
<dbReference type="InterPro" id="IPR039384">
    <property type="entry name" value="HINT"/>
</dbReference>
<reference evidence="2" key="1">
    <citation type="submission" date="2018-06" db="EMBL/GenBank/DDBJ databases">
        <authorList>
            <person name="Zhirakovskaya E."/>
        </authorList>
    </citation>
    <scope>NUCLEOTIDE SEQUENCE</scope>
</reference>
<dbReference type="Pfam" id="PF01230">
    <property type="entry name" value="HIT"/>
    <property type="match status" value="1"/>
</dbReference>
<dbReference type="InterPro" id="IPR001310">
    <property type="entry name" value="Histidine_triad_HIT"/>
</dbReference>
<dbReference type="GO" id="GO:0003824">
    <property type="term" value="F:catalytic activity"/>
    <property type="evidence" value="ECO:0007669"/>
    <property type="project" value="InterPro"/>
</dbReference>
<protein>
    <recommendedName>
        <fullName evidence="1">HIT domain-containing protein</fullName>
    </recommendedName>
</protein>
<feature type="domain" description="HIT" evidence="1">
    <location>
        <begin position="5"/>
        <end position="114"/>
    </location>
</feature>
<dbReference type="PROSITE" id="PS51084">
    <property type="entry name" value="HIT_2"/>
    <property type="match status" value="1"/>
</dbReference>
<gene>
    <name evidence="2" type="ORF">MNBD_BACTEROID05-1255</name>
</gene>
<evidence type="ECO:0000259" key="1">
    <source>
        <dbReference type="PROSITE" id="PS51084"/>
    </source>
</evidence>
<sequence length="139" mass="15768">MNDCIFCKIVKGEIPSPNKIYEDREVLGLLDIEPVNKGHVIVIPKKHSEDILHTDDELLKYTILVVKKLAKTIQKAVKASGVNININNGKDAGQVIFHPHIHIIPRFANDDLKLWKGKRYNEGEMEELTDKIKTCTLTT</sequence>
<dbReference type="SUPFAM" id="SSF54197">
    <property type="entry name" value="HIT-like"/>
    <property type="match status" value="1"/>
</dbReference>